<feature type="domain" description="Thioesterase" evidence="2">
    <location>
        <begin position="55"/>
        <end position="127"/>
    </location>
</feature>
<reference evidence="3" key="1">
    <citation type="submission" date="2020-10" db="EMBL/GenBank/DDBJ databases">
        <authorList>
            <person name="Gilroy R."/>
        </authorList>
    </citation>
    <scope>NUCLEOTIDE SEQUENCE</scope>
    <source>
        <strain evidence="3">2830</strain>
    </source>
</reference>
<keyword evidence="1" id="KW-0378">Hydrolase</keyword>
<reference evidence="3" key="2">
    <citation type="journal article" date="2021" name="PeerJ">
        <title>Extensive microbial diversity within the chicken gut microbiome revealed by metagenomics and culture.</title>
        <authorList>
            <person name="Gilroy R."/>
            <person name="Ravi A."/>
            <person name="Getino M."/>
            <person name="Pursley I."/>
            <person name="Horton D.L."/>
            <person name="Alikhan N.F."/>
            <person name="Baker D."/>
            <person name="Gharbi K."/>
            <person name="Hall N."/>
            <person name="Watson M."/>
            <person name="Adriaenssens E.M."/>
            <person name="Foster-Nyarko E."/>
            <person name="Jarju S."/>
            <person name="Secka A."/>
            <person name="Antonio M."/>
            <person name="Oren A."/>
            <person name="Chaudhuri R.R."/>
            <person name="La Ragione R."/>
            <person name="Hildebrand F."/>
            <person name="Pallen M.J."/>
        </authorList>
    </citation>
    <scope>NUCLEOTIDE SEQUENCE</scope>
    <source>
        <strain evidence="3">2830</strain>
    </source>
</reference>
<gene>
    <name evidence="3" type="ORF">IAB00_04485</name>
</gene>
<dbReference type="CDD" id="cd03443">
    <property type="entry name" value="PaaI_thioesterase"/>
    <property type="match status" value="2"/>
</dbReference>
<accession>A0A9D1HKN6</accession>
<evidence type="ECO:0000313" key="3">
    <source>
        <dbReference type="EMBL" id="HIU10490.1"/>
    </source>
</evidence>
<dbReference type="Proteomes" id="UP000824124">
    <property type="component" value="Unassembled WGS sequence"/>
</dbReference>
<dbReference type="InterPro" id="IPR003736">
    <property type="entry name" value="PAAI_dom"/>
</dbReference>
<proteinExistence type="predicted"/>
<dbReference type="SUPFAM" id="SSF54637">
    <property type="entry name" value="Thioesterase/thiol ester dehydrase-isomerase"/>
    <property type="match status" value="2"/>
</dbReference>
<dbReference type="PANTHER" id="PTHR42856:SF1">
    <property type="entry name" value="ACYL-COENZYME A THIOESTERASE PAAI"/>
    <property type="match status" value="1"/>
</dbReference>
<dbReference type="Gene3D" id="3.10.129.10">
    <property type="entry name" value="Hotdog Thioesterase"/>
    <property type="match status" value="2"/>
</dbReference>
<evidence type="ECO:0000313" key="4">
    <source>
        <dbReference type="Proteomes" id="UP000824124"/>
    </source>
</evidence>
<dbReference type="Pfam" id="PF03061">
    <property type="entry name" value="4HBT"/>
    <property type="match status" value="1"/>
</dbReference>
<dbReference type="AlphaFoldDB" id="A0A9D1HKN6"/>
<name>A0A9D1HKN6_9FIRM</name>
<sequence length="333" mass="37617">MSTFQQADWPEKIRYMNEYDNFARLYGIRLVDYNVGFAHMQMEVQAQSMYLNSQGRIHGGWLSAMLVIAGGKAARSYGQEVRIIELTMNYYRGVSGGLVNIFATEKHRNCHIAVYDVEMRTADGKLVVAGVTTFVLLDEPVSYHLLPKPTATHSFAREFPIWPEERADLHAEIPGLRACFRDSDWPAKRVYMNENENLFYSENITVTEYGKGLCRAKLDPLLPRHFDARGKLEPAWLAVVMDPTIGKPSLSMGEFSLTAQMSISFFSVDTVGGLFAEGHERSRGEHFSVCEGEILDSRGQLLASGACTMYLRHTEIDFRREHPLNYPEGPEGA</sequence>
<protein>
    <submittedName>
        <fullName evidence="3">PaaI family thioesterase</fullName>
    </submittedName>
</protein>
<dbReference type="InterPro" id="IPR006683">
    <property type="entry name" value="Thioestr_dom"/>
</dbReference>
<dbReference type="InterPro" id="IPR052723">
    <property type="entry name" value="Acyl-CoA_thioesterase_PaaI"/>
</dbReference>
<dbReference type="EMBL" id="DVMH01000022">
    <property type="protein sequence ID" value="HIU10490.1"/>
    <property type="molecule type" value="Genomic_DNA"/>
</dbReference>
<evidence type="ECO:0000256" key="1">
    <source>
        <dbReference type="ARBA" id="ARBA00022801"/>
    </source>
</evidence>
<organism evidence="3 4">
    <name type="scientific">Candidatus Avidehalobacter gallistercoris</name>
    <dbReference type="NCBI Taxonomy" id="2840694"/>
    <lineage>
        <taxon>Bacteria</taxon>
        <taxon>Bacillati</taxon>
        <taxon>Bacillota</taxon>
        <taxon>Clostridia</taxon>
        <taxon>Eubacteriales</taxon>
        <taxon>Peptococcaceae</taxon>
        <taxon>Peptococcaceae incertae sedis</taxon>
        <taxon>Candidatus Avidehalobacter</taxon>
    </lineage>
</organism>
<dbReference type="PANTHER" id="PTHR42856">
    <property type="entry name" value="ACYL-COENZYME A THIOESTERASE PAAI"/>
    <property type="match status" value="1"/>
</dbReference>
<dbReference type="NCBIfam" id="TIGR00369">
    <property type="entry name" value="unchar_dom_1"/>
    <property type="match status" value="1"/>
</dbReference>
<evidence type="ECO:0000259" key="2">
    <source>
        <dbReference type="Pfam" id="PF03061"/>
    </source>
</evidence>
<dbReference type="InterPro" id="IPR029069">
    <property type="entry name" value="HotDog_dom_sf"/>
</dbReference>
<dbReference type="GO" id="GO:0016289">
    <property type="term" value="F:acyl-CoA hydrolase activity"/>
    <property type="evidence" value="ECO:0007669"/>
    <property type="project" value="UniProtKB-ARBA"/>
</dbReference>
<comment type="caution">
    <text evidence="3">The sequence shown here is derived from an EMBL/GenBank/DDBJ whole genome shotgun (WGS) entry which is preliminary data.</text>
</comment>